<evidence type="ECO:0000313" key="2">
    <source>
        <dbReference type="EMBL" id="KAK2965206.1"/>
    </source>
</evidence>
<protein>
    <recommendedName>
        <fullName evidence="4">Proline-rich protein 3</fullName>
    </recommendedName>
</protein>
<evidence type="ECO:0008006" key="4">
    <source>
        <dbReference type="Google" id="ProtNLM"/>
    </source>
</evidence>
<name>A0AA88U1F9_9ASTE</name>
<dbReference type="Proteomes" id="UP001187471">
    <property type="component" value="Unassembled WGS sequence"/>
</dbReference>
<reference evidence="2" key="1">
    <citation type="submission" date="2022-12" db="EMBL/GenBank/DDBJ databases">
        <title>Draft genome assemblies for two species of Escallonia (Escalloniales).</title>
        <authorList>
            <person name="Chanderbali A."/>
            <person name="Dervinis C."/>
            <person name="Anghel I."/>
            <person name="Soltis D."/>
            <person name="Soltis P."/>
            <person name="Zapata F."/>
        </authorList>
    </citation>
    <scope>NUCLEOTIDE SEQUENCE</scope>
    <source>
        <strain evidence="2">UCBG92.1500</strain>
        <tissue evidence="2">Leaf</tissue>
    </source>
</reference>
<dbReference type="PANTHER" id="PTHR33470">
    <property type="entry name" value="OS01G0164075 PROTEIN"/>
    <property type="match status" value="1"/>
</dbReference>
<dbReference type="Pfam" id="PF01190">
    <property type="entry name" value="Pollen_Ole_e_1"/>
    <property type="match status" value="1"/>
</dbReference>
<organism evidence="2 3">
    <name type="scientific">Escallonia rubra</name>
    <dbReference type="NCBI Taxonomy" id="112253"/>
    <lineage>
        <taxon>Eukaryota</taxon>
        <taxon>Viridiplantae</taxon>
        <taxon>Streptophyta</taxon>
        <taxon>Embryophyta</taxon>
        <taxon>Tracheophyta</taxon>
        <taxon>Spermatophyta</taxon>
        <taxon>Magnoliopsida</taxon>
        <taxon>eudicotyledons</taxon>
        <taxon>Gunneridae</taxon>
        <taxon>Pentapetalae</taxon>
        <taxon>asterids</taxon>
        <taxon>campanulids</taxon>
        <taxon>Escalloniales</taxon>
        <taxon>Escalloniaceae</taxon>
        <taxon>Escallonia</taxon>
    </lineage>
</organism>
<dbReference type="EMBL" id="JAVXUO010003229">
    <property type="protein sequence ID" value="KAK2965206.1"/>
    <property type="molecule type" value="Genomic_DNA"/>
</dbReference>
<accession>A0AA88U1F9</accession>
<dbReference type="GO" id="GO:0071944">
    <property type="term" value="C:cell periphery"/>
    <property type="evidence" value="ECO:0007669"/>
    <property type="project" value="TreeGrafter"/>
</dbReference>
<sequence>MKRSPYKKVVEVASTHKVIAKPRGIPKMAVTNFSLAMSMFLLSLVIAVSADGYGYGPKPKVEKPKADEKLLPLTTGIQGLIYCKSGPKLFPLAGAVARVTCLSVDQDGYESAPFSILTHPADAKGYFFATLSSFSQLKNGCKLTECKAFLESSPWESCNVPTDVSQGISGAHILTSKYTLFKNIKLHSVGPFIYTPEPKPVTDGY</sequence>
<evidence type="ECO:0000256" key="1">
    <source>
        <dbReference type="ARBA" id="ARBA00022729"/>
    </source>
</evidence>
<comment type="caution">
    <text evidence="2">The sequence shown here is derived from an EMBL/GenBank/DDBJ whole genome shotgun (WGS) entry which is preliminary data.</text>
</comment>
<keyword evidence="3" id="KW-1185">Reference proteome</keyword>
<dbReference type="PANTHER" id="PTHR33470:SF40">
    <property type="entry name" value="PROTEIN SEED AND ROOT HAIR PROTECTIVE PROTEIN"/>
    <property type="match status" value="1"/>
</dbReference>
<gene>
    <name evidence="2" type="ORF">RJ640_019961</name>
</gene>
<dbReference type="AlphaFoldDB" id="A0AA88U1F9"/>
<evidence type="ECO:0000313" key="3">
    <source>
        <dbReference type="Proteomes" id="UP001187471"/>
    </source>
</evidence>
<proteinExistence type="predicted"/>
<keyword evidence="1" id="KW-0732">Signal</keyword>